<sequence>MMAYLLRVLAYLPLWLLHFLGAVAGWATYLGSRRYAARMRENLTASGVCAPGQYGKVLRRAIAEAGKSVLELPAVWLRPEQQVLQLLKECHGWEHVEAALARGKGLIFLTPHMGCFEITSLYYAARHPITVLYRPPKLKWLQPLIDAGRVRGQVTLAPTDLGGVRALFKALRRGEAIGILPDQVPGQGEGVWADFFGRPAYTMTLVGRLVHSTDAAVVLAAAFRLPHGKGFDLWLEPMPEGMPEEPVEAARFINAAIESLVRRKPEQYLWSYNRYKTPRGVSGKASEEKGVRREEQKPTPVPDFDFTPHASLLSPHFNMMSRLGIFLIWLLHFLPLCVLARFGAGFGFLLYVLGSERRRVSRINLRLCFPEMTDTERERLVRRHFRAFGRSVLERGILWWSSKSRIQKLVHLEGLEHWQAVADKSVIWLAPHFVGLDMGGVRLTTDYPLVSMYSRQKNPLFDALLLHSRTRFGNSPMASRQDGLKPVVRAMRKGLPFYYLPDMDFGARDAVFVPFFGVPAATITALSRVAKITGAVVVPCVTRQLPGGAGYVLKFYPAWESFPGEDVENDTRRMNAFIEERVREMPEQYFWLHKRFKSRPPGEPRLYP</sequence>
<evidence type="ECO:0000256" key="5">
    <source>
        <dbReference type="ARBA" id="ARBA00023136"/>
    </source>
</evidence>
<proteinExistence type="predicted"/>
<organism evidence="9 10">
    <name type="scientific">Sulfuricella denitrificans (strain DSM 22764 / NBRC 105220 / skB26)</name>
    <dbReference type="NCBI Taxonomy" id="1163617"/>
    <lineage>
        <taxon>Bacteria</taxon>
        <taxon>Pseudomonadati</taxon>
        <taxon>Pseudomonadota</taxon>
        <taxon>Betaproteobacteria</taxon>
        <taxon>Nitrosomonadales</taxon>
        <taxon>Sulfuricellaceae</taxon>
        <taxon>Sulfuricella</taxon>
    </lineage>
</organism>
<reference evidence="9 10" key="1">
    <citation type="journal article" date="2012" name="Appl. Environ. Microbiol.">
        <title>Draft genome sequence of a psychrotolerant sulfur-oxidizing bacterium, Sulfuricella denitrificans skB26, and proteomic insights into cold adaptation.</title>
        <authorList>
            <person name="Watanabe T."/>
            <person name="Kojima H."/>
            <person name="Fukui M."/>
        </authorList>
    </citation>
    <scope>NUCLEOTIDE SEQUENCE [LARGE SCALE GENOMIC DNA]</scope>
    <source>
        <strain evidence="10">skB26</strain>
    </source>
</reference>
<evidence type="ECO:0000256" key="1">
    <source>
        <dbReference type="ARBA" id="ARBA00004533"/>
    </source>
</evidence>
<evidence type="ECO:0000313" key="10">
    <source>
        <dbReference type="Proteomes" id="UP000015559"/>
    </source>
</evidence>
<dbReference type="RefSeq" id="WP_009206898.1">
    <property type="nucleotide sequence ID" value="NC_022357.1"/>
</dbReference>
<dbReference type="GO" id="GO:0005886">
    <property type="term" value="C:plasma membrane"/>
    <property type="evidence" value="ECO:0007669"/>
    <property type="project" value="UniProtKB-SubCell"/>
</dbReference>
<dbReference type="STRING" id="1163617.SCD_n00308"/>
<name>S6B0A2_SULDS</name>
<accession>S6B0A2</accession>
<evidence type="ECO:0000256" key="2">
    <source>
        <dbReference type="ARBA" id="ARBA00022475"/>
    </source>
</evidence>
<dbReference type="AlphaFoldDB" id="S6B0A2"/>
<keyword evidence="8" id="KW-0812">Transmembrane</keyword>
<comment type="subcellular location">
    <subcellularLocation>
        <location evidence="1">Cell inner membrane</location>
    </subcellularLocation>
</comment>
<dbReference type="HOGENOM" id="CLU_448992_0_0_4"/>
<feature type="transmembrane region" description="Helical" evidence="8">
    <location>
        <begin position="326"/>
        <end position="353"/>
    </location>
</feature>
<dbReference type="PANTHER" id="PTHR30606">
    <property type="entry name" value="LIPID A BIOSYNTHESIS LAUROYL ACYLTRANSFERASE"/>
    <property type="match status" value="1"/>
</dbReference>
<evidence type="ECO:0000256" key="4">
    <source>
        <dbReference type="ARBA" id="ARBA00022679"/>
    </source>
</evidence>
<protein>
    <submittedName>
        <fullName evidence="9">Lipid A biosynthesis acyltransferase</fullName>
    </submittedName>
</protein>
<dbReference type="NCBIfam" id="NF006487">
    <property type="entry name" value="PRK08905.1"/>
    <property type="match status" value="1"/>
</dbReference>
<dbReference type="Pfam" id="PF03279">
    <property type="entry name" value="Lip_A_acyltrans"/>
    <property type="match status" value="2"/>
</dbReference>
<dbReference type="KEGG" id="sdr:SCD_n00308"/>
<keyword evidence="2" id="KW-1003">Cell membrane</keyword>
<evidence type="ECO:0000256" key="3">
    <source>
        <dbReference type="ARBA" id="ARBA00022519"/>
    </source>
</evidence>
<dbReference type="Proteomes" id="UP000015559">
    <property type="component" value="Chromosome"/>
</dbReference>
<keyword evidence="6 9" id="KW-0012">Acyltransferase</keyword>
<evidence type="ECO:0000256" key="7">
    <source>
        <dbReference type="SAM" id="MobiDB-lite"/>
    </source>
</evidence>
<gene>
    <name evidence="9" type="ORF">SCD_n00308</name>
</gene>
<keyword evidence="4 9" id="KW-0808">Transferase</keyword>
<dbReference type="InterPro" id="IPR004960">
    <property type="entry name" value="LipA_acyltrans"/>
</dbReference>
<feature type="region of interest" description="Disordered" evidence="7">
    <location>
        <begin position="279"/>
        <end position="300"/>
    </location>
</feature>
<dbReference type="GO" id="GO:0009247">
    <property type="term" value="P:glycolipid biosynthetic process"/>
    <property type="evidence" value="ECO:0007669"/>
    <property type="project" value="UniProtKB-ARBA"/>
</dbReference>
<feature type="compositionally biased region" description="Basic and acidic residues" evidence="7">
    <location>
        <begin position="285"/>
        <end position="297"/>
    </location>
</feature>
<keyword evidence="3" id="KW-0997">Cell inner membrane</keyword>
<evidence type="ECO:0000256" key="8">
    <source>
        <dbReference type="SAM" id="Phobius"/>
    </source>
</evidence>
<evidence type="ECO:0000256" key="6">
    <source>
        <dbReference type="ARBA" id="ARBA00023315"/>
    </source>
</evidence>
<dbReference type="EMBL" id="AP013066">
    <property type="protein sequence ID" value="BAN34157.1"/>
    <property type="molecule type" value="Genomic_DNA"/>
</dbReference>
<keyword evidence="8" id="KW-1133">Transmembrane helix</keyword>
<dbReference type="CDD" id="cd07984">
    <property type="entry name" value="LPLAT_LABLAT-like"/>
    <property type="match status" value="2"/>
</dbReference>
<dbReference type="eggNOG" id="COG1560">
    <property type="taxonomic scope" value="Bacteria"/>
</dbReference>
<dbReference type="GO" id="GO:0016746">
    <property type="term" value="F:acyltransferase activity"/>
    <property type="evidence" value="ECO:0007669"/>
    <property type="project" value="UniProtKB-KW"/>
</dbReference>
<evidence type="ECO:0000313" key="9">
    <source>
        <dbReference type="EMBL" id="BAN34157.1"/>
    </source>
</evidence>
<dbReference type="PANTHER" id="PTHR30606:SF9">
    <property type="entry name" value="LIPID A BIOSYNTHESIS LAUROYLTRANSFERASE"/>
    <property type="match status" value="1"/>
</dbReference>
<keyword evidence="5 8" id="KW-0472">Membrane</keyword>
<keyword evidence="10" id="KW-1185">Reference proteome</keyword>